<name>A0ABT2M0T7_9FIRM</name>
<dbReference type="SUPFAM" id="SSF53850">
    <property type="entry name" value="Periplasmic binding protein-like II"/>
    <property type="match status" value="1"/>
</dbReference>
<sequence length="326" mass="35229">MRKKVIALAMIAAMVVSLTACGGKNNDKQGKDSTESLKVAYQSGIAYAPILVMKDQKLIEKNYDGNVDIDWQLLSGGAAISEGLTSNTVDVGAIGTGVAITGAKAGAPYKIFAGMSSQPYRISTNKEEIKTLKDITKEDQIAITGINSQPHIVLAMAAKAYLGDAHALDANLVAQPNADGYTSLVSGAVQCHMIMSPYCFMEQNKEGIDQIEVDESVWPVGDTTIVGVATEKLKEERPKLYEAVCKAMDEAIEFINDNPEKTADILKDYYDASQEEIVSWLTDDASVFSTKLQGVMKLSDFMVEEDFLDKGPESISEIAFDNVEGN</sequence>
<dbReference type="Gene3D" id="3.40.190.10">
    <property type="entry name" value="Periplasmic binding protein-like II"/>
    <property type="match status" value="2"/>
</dbReference>
<dbReference type="Proteomes" id="UP001431199">
    <property type="component" value="Unassembled WGS sequence"/>
</dbReference>
<dbReference type="PROSITE" id="PS51257">
    <property type="entry name" value="PROKAR_LIPOPROTEIN"/>
    <property type="match status" value="1"/>
</dbReference>
<comment type="caution">
    <text evidence="2">The sequence shown here is derived from an EMBL/GenBank/DDBJ whole genome shotgun (WGS) entry which is preliminary data.</text>
</comment>
<dbReference type="EMBL" id="JAODBU010000007">
    <property type="protein sequence ID" value="MCT7399065.1"/>
    <property type="molecule type" value="Genomic_DNA"/>
</dbReference>
<proteinExistence type="predicted"/>
<feature type="chain" id="PRO_5045563128" evidence="1">
    <location>
        <begin position="23"/>
        <end position="326"/>
    </location>
</feature>
<protein>
    <submittedName>
        <fullName evidence="2">ABC transporter substrate-binding protein</fullName>
    </submittedName>
</protein>
<dbReference type="Pfam" id="PF13379">
    <property type="entry name" value="NMT1_2"/>
    <property type="match status" value="1"/>
</dbReference>
<reference evidence="2" key="1">
    <citation type="submission" date="2022-09" db="EMBL/GenBank/DDBJ databases">
        <title>Eubacterium sp. LFL-14 isolated from human feces.</title>
        <authorList>
            <person name="Liu F."/>
        </authorList>
    </citation>
    <scope>NUCLEOTIDE SEQUENCE</scope>
    <source>
        <strain evidence="2">LFL-14</strain>
    </source>
</reference>
<dbReference type="PANTHER" id="PTHR30024:SF2">
    <property type="entry name" value="ABC TRANSPORTER SUBSTRATE-BINDING PROTEIN"/>
    <property type="match status" value="1"/>
</dbReference>
<dbReference type="PANTHER" id="PTHR30024">
    <property type="entry name" value="ALIPHATIC SULFONATES-BINDING PROTEIN-RELATED"/>
    <property type="match status" value="1"/>
</dbReference>
<organism evidence="2 3">
    <name type="scientific">Eubacterium album</name>
    <dbReference type="NCBI Taxonomy" id="2978477"/>
    <lineage>
        <taxon>Bacteria</taxon>
        <taxon>Bacillati</taxon>
        <taxon>Bacillota</taxon>
        <taxon>Clostridia</taxon>
        <taxon>Eubacteriales</taxon>
        <taxon>Eubacteriaceae</taxon>
        <taxon>Eubacterium</taxon>
    </lineage>
</organism>
<evidence type="ECO:0000256" key="1">
    <source>
        <dbReference type="SAM" id="SignalP"/>
    </source>
</evidence>
<evidence type="ECO:0000313" key="2">
    <source>
        <dbReference type="EMBL" id="MCT7399065.1"/>
    </source>
</evidence>
<feature type="signal peptide" evidence="1">
    <location>
        <begin position="1"/>
        <end position="22"/>
    </location>
</feature>
<accession>A0ABT2M0T7</accession>
<evidence type="ECO:0000313" key="3">
    <source>
        <dbReference type="Proteomes" id="UP001431199"/>
    </source>
</evidence>
<keyword evidence="3" id="KW-1185">Reference proteome</keyword>
<gene>
    <name evidence="2" type="ORF">N5B56_08220</name>
</gene>
<dbReference type="RefSeq" id="WP_260978714.1">
    <property type="nucleotide sequence ID" value="NZ_JAODBU010000007.1"/>
</dbReference>
<keyword evidence="1" id="KW-0732">Signal</keyword>